<dbReference type="STRING" id="344612.A1CD36"/>
<dbReference type="InterPro" id="IPR036396">
    <property type="entry name" value="Cyt_P450_sf"/>
</dbReference>
<dbReference type="GeneID" id="4705714"/>
<dbReference type="EMBL" id="DS027050">
    <property type="protein sequence ID" value="EAW12443.1"/>
    <property type="molecule type" value="Genomic_DNA"/>
</dbReference>
<dbReference type="InterPro" id="IPR001128">
    <property type="entry name" value="Cyt_P450"/>
</dbReference>
<evidence type="ECO:0000313" key="2">
    <source>
        <dbReference type="Proteomes" id="UP000006701"/>
    </source>
</evidence>
<dbReference type="AlphaFoldDB" id="A1CD36"/>
<dbReference type="HOGENOM" id="CLU_2014734_0_0_1"/>
<dbReference type="RefSeq" id="XP_001273869.1">
    <property type="nucleotide sequence ID" value="XM_001273868.1"/>
</dbReference>
<evidence type="ECO:0008006" key="3">
    <source>
        <dbReference type="Google" id="ProtNLM"/>
    </source>
</evidence>
<dbReference type="Gene3D" id="1.10.630.10">
    <property type="entry name" value="Cytochrome P450"/>
    <property type="match status" value="1"/>
</dbReference>
<reference evidence="1 2" key="1">
    <citation type="journal article" date="2008" name="PLoS Genet.">
        <title>Genomic islands in the pathogenic filamentous fungus Aspergillus fumigatus.</title>
        <authorList>
            <person name="Fedorova N.D."/>
            <person name="Khaldi N."/>
            <person name="Joardar V.S."/>
            <person name="Maiti R."/>
            <person name="Amedeo P."/>
            <person name="Anderson M.J."/>
            <person name="Crabtree J."/>
            <person name="Silva J.C."/>
            <person name="Badger J.H."/>
            <person name="Albarraq A."/>
            <person name="Angiuoli S."/>
            <person name="Bussey H."/>
            <person name="Bowyer P."/>
            <person name="Cotty P.J."/>
            <person name="Dyer P.S."/>
            <person name="Egan A."/>
            <person name="Galens K."/>
            <person name="Fraser-Liggett C.M."/>
            <person name="Haas B.J."/>
            <person name="Inman J.M."/>
            <person name="Kent R."/>
            <person name="Lemieux S."/>
            <person name="Malavazi I."/>
            <person name="Orvis J."/>
            <person name="Roemer T."/>
            <person name="Ronning C.M."/>
            <person name="Sundaram J.P."/>
            <person name="Sutton G."/>
            <person name="Turner G."/>
            <person name="Venter J.C."/>
            <person name="White O.R."/>
            <person name="Whitty B.R."/>
            <person name="Youngman P."/>
            <person name="Wolfe K.H."/>
            <person name="Goldman G.H."/>
            <person name="Wortman J.R."/>
            <person name="Jiang B."/>
            <person name="Denning D.W."/>
            <person name="Nierman W.C."/>
        </authorList>
    </citation>
    <scope>NUCLEOTIDE SEQUENCE [LARGE SCALE GENOMIC DNA]</scope>
    <source>
        <strain evidence="2">ATCC 1007 / CBS 513.65 / DSM 816 / NCTC 3887 / NRRL 1</strain>
    </source>
</reference>
<dbReference type="KEGG" id="act:ACLA_064140"/>
<sequence>MDMSSLVSHKVTLLGLFLPLLCGATFYLATNTAIFPKLASEIRGTFASDEEITVARASKCNYLAATIEECLRMYPPTCLRGDLVRSTSGSHSAIVAVRDPGQARPGLEYTLPLMEMLTNCLLW</sequence>
<dbReference type="SUPFAM" id="SSF48264">
    <property type="entry name" value="Cytochrome P450"/>
    <property type="match status" value="1"/>
</dbReference>
<dbReference type="GO" id="GO:0004497">
    <property type="term" value="F:monooxygenase activity"/>
    <property type="evidence" value="ECO:0007669"/>
    <property type="project" value="InterPro"/>
</dbReference>
<evidence type="ECO:0000313" key="1">
    <source>
        <dbReference type="EMBL" id="EAW12443.1"/>
    </source>
</evidence>
<dbReference type="Pfam" id="PF00067">
    <property type="entry name" value="p450"/>
    <property type="match status" value="1"/>
</dbReference>
<gene>
    <name evidence="1" type="ORF">ACLA_064140</name>
</gene>
<organism evidence="1 2">
    <name type="scientific">Aspergillus clavatus (strain ATCC 1007 / CBS 513.65 / DSM 816 / NCTC 3887 / NRRL 1 / QM 1276 / 107)</name>
    <dbReference type="NCBI Taxonomy" id="344612"/>
    <lineage>
        <taxon>Eukaryota</taxon>
        <taxon>Fungi</taxon>
        <taxon>Dikarya</taxon>
        <taxon>Ascomycota</taxon>
        <taxon>Pezizomycotina</taxon>
        <taxon>Eurotiomycetes</taxon>
        <taxon>Eurotiomycetidae</taxon>
        <taxon>Eurotiales</taxon>
        <taxon>Aspergillaceae</taxon>
        <taxon>Aspergillus</taxon>
        <taxon>Aspergillus subgen. Fumigati</taxon>
    </lineage>
</organism>
<proteinExistence type="predicted"/>
<accession>A1CD36</accession>
<dbReference type="GO" id="GO:0020037">
    <property type="term" value="F:heme binding"/>
    <property type="evidence" value="ECO:0007669"/>
    <property type="project" value="InterPro"/>
</dbReference>
<protein>
    <recommendedName>
        <fullName evidence="3">Cytochrome P450</fullName>
    </recommendedName>
</protein>
<dbReference type="GO" id="GO:0016705">
    <property type="term" value="F:oxidoreductase activity, acting on paired donors, with incorporation or reduction of molecular oxygen"/>
    <property type="evidence" value="ECO:0007669"/>
    <property type="project" value="InterPro"/>
</dbReference>
<dbReference type="Proteomes" id="UP000006701">
    <property type="component" value="Unassembled WGS sequence"/>
</dbReference>
<name>A1CD36_ASPCL</name>
<dbReference type="VEuPathDB" id="FungiDB:ACLA_064140"/>
<keyword evidence="2" id="KW-1185">Reference proteome</keyword>
<dbReference type="GO" id="GO:0005506">
    <property type="term" value="F:iron ion binding"/>
    <property type="evidence" value="ECO:0007669"/>
    <property type="project" value="InterPro"/>
</dbReference>